<proteinExistence type="predicted"/>
<accession>A0AAD3S5P0</accession>
<organism evidence="1 2">
    <name type="scientific">Nepenthes gracilis</name>
    <name type="common">Slender pitcher plant</name>
    <dbReference type="NCBI Taxonomy" id="150966"/>
    <lineage>
        <taxon>Eukaryota</taxon>
        <taxon>Viridiplantae</taxon>
        <taxon>Streptophyta</taxon>
        <taxon>Embryophyta</taxon>
        <taxon>Tracheophyta</taxon>
        <taxon>Spermatophyta</taxon>
        <taxon>Magnoliopsida</taxon>
        <taxon>eudicotyledons</taxon>
        <taxon>Gunneridae</taxon>
        <taxon>Pentapetalae</taxon>
        <taxon>Caryophyllales</taxon>
        <taxon>Nepenthaceae</taxon>
        <taxon>Nepenthes</taxon>
    </lineage>
</organism>
<dbReference type="AlphaFoldDB" id="A0AAD3S5P0"/>
<evidence type="ECO:0000313" key="2">
    <source>
        <dbReference type="Proteomes" id="UP001279734"/>
    </source>
</evidence>
<name>A0AAD3S5P0_NEPGR</name>
<evidence type="ECO:0000313" key="1">
    <source>
        <dbReference type="EMBL" id="GMH04841.1"/>
    </source>
</evidence>
<sequence length="109" mass="12013">MLCQWMLECQIFCCKFLYQIWFSVLLLRSYAMLDSAGGGNDTFLLRCCFLGACWMLWLAGGADCGICPVHSMVALPVAENIFDDIMALKLYGELAWAAAPFAEGGSLLP</sequence>
<keyword evidence="2" id="KW-1185">Reference proteome</keyword>
<comment type="caution">
    <text evidence="1">The sequence shown here is derived from an EMBL/GenBank/DDBJ whole genome shotgun (WGS) entry which is preliminary data.</text>
</comment>
<dbReference type="Proteomes" id="UP001279734">
    <property type="component" value="Unassembled WGS sequence"/>
</dbReference>
<gene>
    <name evidence="1" type="ORF">Nepgr_006681</name>
</gene>
<dbReference type="EMBL" id="BSYO01000005">
    <property type="protein sequence ID" value="GMH04841.1"/>
    <property type="molecule type" value="Genomic_DNA"/>
</dbReference>
<reference evidence="1" key="1">
    <citation type="submission" date="2023-05" db="EMBL/GenBank/DDBJ databases">
        <title>Nepenthes gracilis genome sequencing.</title>
        <authorList>
            <person name="Fukushima K."/>
        </authorList>
    </citation>
    <scope>NUCLEOTIDE SEQUENCE</scope>
    <source>
        <strain evidence="1">SING2019-196</strain>
    </source>
</reference>
<protein>
    <submittedName>
        <fullName evidence="1">Uncharacterized protein</fullName>
    </submittedName>
</protein>